<name>A0A1E3HZR2_9TREE</name>
<dbReference type="GeneID" id="30153477"/>
<dbReference type="GO" id="GO:0071949">
    <property type="term" value="F:FAD binding"/>
    <property type="evidence" value="ECO:0007669"/>
    <property type="project" value="InterPro"/>
</dbReference>
<dbReference type="OrthoDB" id="9996127at2759"/>
<evidence type="ECO:0000256" key="4">
    <source>
        <dbReference type="ARBA" id="ARBA00022827"/>
    </source>
</evidence>
<feature type="region of interest" description="Disordered" evidence="6">
    <location>
        <begin position="157"/>
        <end position="207"/>
    </location>
</feature>
<dbReference type="Gene3D" id="3.30.43.10">
    <property type="entry name" value="Uridine Diphospho-n-acetylenolpyruvylglucosamine Reductase, domain 2"/>
    <property type="match status" value="1"/>
</dbReference>
<dbReference type="InterPro" id="IPR016167">
    <property type="entry name" value="FAD-bd_PCMH_sub1"/>
</dbReference>
<evidence type="ECO:0000313" key="9">
    <source>
        <dbReference type="Proteomes" id="UP000094065"/>
    </source>
</evidence>
<dbReference type="EMBL" id="AWGJ01000003">
    <property type="protein sequence ID" value="ODN81800.1"/>
    <property type="molecule type" value="Genomic_DNA"/>
</dbReference>
<dbReference type="InterPro" id="IPR016166">
    <property type="entry name" value="FAD-bd_PCMH"/>
</dbReference>
<feature type="domain" description="FAD-binding PCMH-type" evidence="7">
    <location>
        <begin position="222"/>
        <end position="402"/>
    </location>
</feature>
<dbReference type="Gene3D" id="3.40.462.20">
    <property type="match status" value="1"/>
</dbReference>
<protein>
    <recommendedName>
        <fullName evidence="7">FAD-binding PCMH-type domain-containing protein</fullName>
    </recommendedName>
</protein>
<comment type="similarity">
    <text evidence="2">Belongs to the oxygen-dependent FAD-linked oxidoreductase family.</text>
</comment>
<comment type="caution">
    <text evidence="8">The sequence shown here is derived from an EMBL/GenBank/DDBJ whole genome shotgun (WGS) entry which is preliminary data.</text>
</comment>
<dbReference type="SUPFAM" id="SSF56176">
    <property type="entry name" value="FAD-binding/transporter-associated domain-like"/>
    <property type="match status" value="2"/>
</dbReference>
<proteinExistence type="inferred from homology"/>
<dbReference type="Pfam" id="PF01565">
    <property type="entry name" value="FAD_binding_4"/>
    <property type="match status" value="2"/>
</dbReference>
<keyword evidence="5" id="KW-0560">Oxidoreductase</keyword>
<reference evidence="8 9" key="1">
    <citation type="submission" date="2016-06" db="EMBL/GenBank/DDBJ databases">
        <title>Evolution of pathogenesis and genome organization in the Tremellales.</title>
        <authorList>
            <person name="Cuomo C."/>
            <person name="Litvintseva A."/>
            <person name="Heitman J."/>
            <person name="Chen Y."/>
            <person name="Sun S."/>
            <person name="Springer D."/>
            <person name="Dromer F."/>
            <person name="Young S."/>
            <person name="Zeng Q."/>
            <person name="Chapman S."/>
            <person name="Gujja S."/>
            <person name="Saif S."/>
            <person name="Birren B."/>
        </authorList>
    </citation>
    <scope>NUCLEOTIDE SEQUENCE [LARGE SCALE GENOMIC DNA]</scope>
    <source>
        <strain evidence="8 9">CBS 6039</strain>
    </source>
</reference>
<dbReference type="InterPro" id="IPR016169">
    <property type="entry name" value="FAD-bd_PCMH_sub2"/>
</dbReference>
<keyword evidence="4" id="KW-0274">FAD</keyword>
<keyword evidence="9" id="KW-1185">Reference proteome</keyword>
<sequence length="664" mass="71527">MTHTVKATGIPNDPYPFWPTQLKPLHGLNGVPDLVARLKQAVLAAAFEGGKQPQVLGKDDEGFSSAASIFNGAVKTPALALVKPVNALDVSRTIKFCKQHSIEVSVKGGGNGVHGWSVAGHVILDLSELNDISISLPSPYPPTLQESFEKLRLSSATPPEVLDRPANAQPAESSTKRHAVDGVEDGTDADGSRGKRKTGNGLGISYPATDALPISNATAGPSTTPRITYVNPSQTPASSFPFLPTTVGDSSSSTLFNAQSGYTPSYLNLLPQPSLFNTNANPPPFTLVTFGAGVRSKQLDDYTGASPYGAFHVPTSAFPVGSGQFLSGGFGFLSRKHGLGMDNLVEVEMVLADGRIVWLGEGGAKGGDWKEDEDPEEVWWAVRGAGPVVGVVTRFRAKAYYTPSVYAGILIYVFDENTTPSLLRHVRDCIKSADPSLYANIILTAGPPGAPAIVVFQLCFSGKNARQEGENYVQAISSWEGAKSLFSDFSERTFGKQQLAVEDVLKGGYGRKWFIKSDLLLSLTDEVIDETCARFHSVPDGCTWLFEYTGSNALASPPHAKPGSCFPESHRSAAFTVAALHQWAHDESPEEDARCVLTAEEWIEDVIHPNSPGGPLPCFLQSQEEHRVVGVYGVENYERLKRLKKQLDPDNMFKHAMWPVQTKS</sequence>
<gene>
    <name evidence="8" type="ORF">L202_02168</name>
</gene>
<dbReference type="Gene3D" id="3.30.465.10">
    <property type="match status" value="1"/>
</dbReference>
<dbReference type="Pfam" id="PF08031">
    <property type="entry name" value="BBE"/>
    <property type="match status" value="1"/>
</dbReference>
<dbReference type="AlphaFoldDB" id="A0A1E3HZR2"/>
<evidence type="ECO:0000256" key="2">
    <source>
        <dbReference type="ARBA" id="ARBA00005466"/>
    </source>
</evidence>
<dbReference type="InterPro" id="IPR012951">
    <property type="entry name" value="BBE"/>
</dbReference>
<evidence type="ECO:0000256" key="6">
    <source>
        <dbReference type="SAM" id="MobiDB-lite"/>
    </source>
</evidence>
<comment type="cofactor">
    <cofactor evidence="1">
        <name>FAD</name>
        <dbReference type="ChEBI" id="CHEBI:57692"/>
    </cofactor>
</comment>
<evidence type="ECO:0000259" key="7">
    <source>
        <dbReference type="PROSITE" id="PS51387"/>
    </source>
</evidence>
<evidence type="ECO:0000256" key="1">
    <source>
        <dbReference type="ARBA" id="ARBA00001974"/>
    </source>
</evidence>
<dbReference type="InterPro" id="IPR006094">
    <property type="entry name" value="Oxid_FAD_bind_N"/>
</dbReference>
<dbReference type="STRING" id="1295533.A0A1E3HZR2"/>
<dbReference type="InterPro" id="IPR050416">
    <property type="entry name" value="FAD-linked_Oxidoreductase"/>
</dbReference>
<evidence type="ECO:0000256" key="5">
    <source>
        <dbReference type="ARBA" id="ARBA00023002"/>
    </source>
</evidence>
<dbReference type="PANTHER" id="PTHR42973">
    <property type="entry name" value="BINDING OXIDOREDUCTASE, PUTATIVE (AFU_ORTHOLOGUE AFUA_1G17690)-RELATED"/>
    <property type="match status" value="1"/>
</dbReference>
<dbReference type="RefSeq" id="XP_018996119.1">
    <property type="nucleotide sequence ID" value="XM_019135716.1"/>
</dbReference>
<dbReference type="InterPro" id="IPR036318">
    <property type="entry name" value="FAD-bd_PCMH-like_sf"/>
</dbReference>
<dbReference type="Proteomes" id="UP000094065">
    <property type="component" value="Unassembled WGS sequence"/>
</dbReference>
<keyword evidence="3" id="KW-0285">Flavoprotein</keyword>
<evidence type="ECO:0000256" key="3">
    <source>
        <dbReference type="ARBA" id="ARBA00022630"/>
    </source>
</evidence>
<dbReference type="PROSITE" id="PS51387">
    <property type="entry name" value="FAD_PCMH"/>
    <property type="match status" value="1"/>
</dbReference>
<accession>A0A1E3HZR2</accession>
<dbReference type="GO" id="GO:0016491">
    <property type="term" value="F:oxidoreductase activity"/>
    <property type="evidence" value="ECO:0007669"/>
    <property type="project" value="UniProtKB-KW"/>
</dbReference>
<evidence type="ECO:0000313" key="8">
    <source>
        <dbReference type="EMBL" id="ODN81800.1"/>
    </source>
</evidence>
<dbReference type="PANTHER" id="PTHR42973:SF39">
    <property type="entry name" value="FAD-BINDING PCMH-TYPE DOMAIN-CONTAINING PROTEIN"/>
    <property type="match status" value="1"/>
</dbReference>
<organism evidence="8 9">
    <name type="scientific">Cryptococcus amylolentus CBS 6039</name>
    <dbReference type="NCBI Taxonomy" id="1295533"/>
    <lineage>
        <taxon>Eukaryota</taxon>
        <taxon>Fungi</taxon>
        <taxon>Dikarya</taxon>
        <taxon>Basidiomycota</taxon>
        <taxon>Agaricomycotina</taxon>
        <taxon>Tremellomycetes</taxon>
        <taxon>Tremellales</taxon>
        <taxon>Cryptococcaceae</taxon>
        <taxon>Cryptococcus</taxon>
    </lineage>
</organism>